<comment type="caution">
    <text evidence="1">The sequence shown here is derived from an EMBL/GenBank/DDBJ whole genome shotgun (WGS) entry which is preliminary data.</text>
</comment>
<sequence>MIYYQDLIDRMDGYRIGTTVVENGEAYLATEDGRVDLNTYSQIEIQTYDDNGIKYHEITYEEMLHEKTPEGWPLFAGFYARVKGGEQ</sequence>
<evidence type="ECO:0000313" key="1">
    <source>
        <dbReference type="EMBL" id="RBO99506.1"/>
    </source>
</evidence>
<accession>A0A366EAW6</accession>
<protein>
    <submittedName>
        <fullName evidence="1">Uncharacterized protein</fullName>
    </submittedName>
</protein>
<dbReference type="RefSeq" id="WP_113868441.1">
    <property type="nucleotide sequence ID" value="NZ_BAABQN010000003.1"/>
</dbReference>
<proteinExistence type="predicted"/>
<dbReference type="Proteomes" id="UP000252254">
    <property type="component" value="Unassembled WGS sequence"/>
</dbReference>
<dbReference type="OrthoDB" id="2972583at2"/>
<dbReference type="EMBL" id="QNRI01000004">
    <property type="protein sequence ID" value="RBO99506.1"/>
    <property type="molecule type" value="Genomic_DNA"/>
</dbReference>
<reference evidence="1 2" key="1">
    <citation type="submission" date="2018-06" db="EMBL/GenBank/DDBJ databases">
        <title>Genomic Encyclopedia of Type Strains, Phase IV (KMG-IV): sequencing the most valuable type-strain genomes for metagenomic binning, comparative biology and taxonomic classification.</title>
        <authorList>
            <person name="Goeker M."/>
        </authorList>
    </citation>
    <scope>NUCLEOTIDE SEQUENCE [LARGE SCALE GENOMIC DNA]</scope>
    <source>
        <strain evidence="1 2">DSM 15140</strain>
    </source>
</reference>
<keyword evidence="2" id="KW-1185">Reference proteome</keyword>
<evidence type="ECO:0000313" key="2">
    <source>
        <dbReference type="Proteomes" id="UP000252254"/>
    </source>
</evidence>
<dbReference type="AlphaFoldDB" id="A0A366EAW6"/>
<organism evidence="1 2">
    <name type="scientific">Paraliobacillus ryukyuensis</name>
    <dbReference type="NCBI Taxonomy" id="200904"/>
    <lineage>
        <taxon>Bacteria</taxon>
        <taxon>Bacillati</taxon>
        <taxon>Bacillota</taxon>
        <taxon>Bacilli</taxon>
        <taxon>Bacillales</taxon>
        <taxon>Bacillaceae</taxon>
        <taxon>Paraliobacillus</taxon>
    </lineage>
</organism>
<name>A0A366EAW6_9BACI</name>
<gene>
    <name evidence="1" type="ORF">DES48_104182</name>
</gene>